<gene>
    <name evidence="7" type="primary">bga_4</name>
    <name evidence="7" type="ORF">BEH84_04038</name>
</gene>
<proteinExistence type="inferred from homology"/>
<evidence type="ECO:0000256" key="4">
    <source>
        <dbReference type="RuleBase" id="RU000675"/>
    </source>
</evidence>
<dbReference type="InterPro" id="IPR001944">
    <property type="entry name" value="Glycoside_Hdrlase_35"/>
</dbReference>
<evidence type="ECO:0000256" key="1">
    <source>
        <dbReference type="ARBA" id="ARBA00009809"/>
    </source>
</evidence>
<dbReference type="AlphaFoldDB" id="A0A1E3AMG6"/>
<dbReference type="SUPFAM" id="SSF51445">
    <property type="entry name" value="(Trans)glycosidases"/>
    <property type="match status" value="1"/>
</dbReference>
<evidence type="ECO:0000313" key="8">
    <source>
        <dbReference type="Proteomes" id="UP000095003"/>
    </source>
</evidence>
<dbReference type="InterPro" id="IPR017853">
    <property type="entry name" value="GH"/>
</dbReference>
<sequence>MMLTFEIGDRENEINVFTCNDEHKNKEGDEYAADSRSLLYNYKRILQAMGEFHYSRWEDDTWEEELRKMKTGGINIVATYLFWIHHEEKENEWNFSGRRDIRRFVQLCRKVGLQVFLRIGPWVHAEVRNGGFPDWVQRAKDYEPRTNDEGYLKAVEKYFNQLGKQLEGLMFKDGGPVIGVQLENEYGHVGGPKDPKIRYAHMKVLYALARKAGFLVPIYTATGWGYEEGMIEETLPVLGGYVDAPWDTTTTPMPASSNFLFIPYRNDASIGTNRSQSMEAINEKLKQYPFLTAELGTGLQVTSHRRPYASAQDIESNVVCMLGSGANLLGYYMYHGGINVEGQYTTLNEEQRIGGYTTLPIKSYDFEAPISECGKVNDSFGAIRKWNLFVQDFGEVLAGMEVFLPKELPEGAEDMDTLRAAVRFDRGSGTGFLFINNHQRLRSMKRHDNETIRILWQGKRYGLRIGTVLEDAVYVYQFRLGKEEGLLEAVSGNILCRLGNRMVVYGDAQETEEIPLWQTDTYIYLGRGTADRTARFSDGLYITGHKDSIVLEYEDHKELITSQEEETVHILSPDGKSSMRRFMFEPVYVEAVFKEIATASDPEGKLLYREYIIEIDPACREKKVHNLYLQIIYEGDRAEIYEDGKLLDDWYTTGADWFVNIRRFGYPSELVLRIYDSFNTIPCTFGQEVYYELPVRKGCLLTYISMVPEYNIRL</sequence>
<dbReference type="PROSITE" id="PS01182">
    <property type="entry name" value="GLYCOSYL_HYDROL_F35"/>
    <property type="match status" value="1"/>
</dbReference>
<evidence type="ECO:0000256" key="5">
    <source>
        <dbReference type="RuleBase" id="RU003679"/>
    </source>
</evidence>
<dbReference type="Proteomes" id="UP000095003">
    <property type="component" value="Unassembled WGS sequence"/>
</dbReference>
<dbReference type="PRINTS" id="PR00742">
    <property type="entry name" value="GLHYDRLASE35"/>
</dbReference>
<dbReference type="Pfam" id="PF01301">
    <property type="entry name" value="Glyco_hydro_35"/>
    <property type="match status" value="1"/>
</dbReference>
<protein>
    <recommendedName>
        <fullName evidence="4">Beta-galactosidase</fullName>
        <ecNumber evidence="4">3.2.1.23</ecNumber>
    </recommendedName>
</protein>
<comment type="similarity">
    <text evidence="1 5">Belongs to the glycosyl hydrolase 35 family.</text>
</comment>
<dbReference type="EMBL" id="MCGI01000004">
    <property type="protein sequence ID" value="ODM09671.1"/>
    <property type="molecule type" value="Genomic_DNA"/>
</dbReference>
<dbReference type="RefSeq" id="WP_069158160.1">
    <property type="nucleotide sequence ID" value="NZ_DBFYTC010000247.1"/>
</dbReference>
<reference evidence="7 8" key="1">
    <citation type="submission" date="2016-07" db="EMBL/GenBank/DDBJ databases">
        <title>Characterization of isolates of Eisenbergiella tayi derived from blood cultures, using whole genome sequencing.</title>
        <authorList>
            <person name="Burdz T."/>
            <person name="Wiebe D."/>
            <person name="Huynh C."/>
            <person name="Bernard K."/>
        </authorList>
    </citation>
    <scope>NUCLEOTIDE SEQUENCE [LARGE SCALE GENOMIC DNA]</scope>
    <source>
        <strain evidence="7 8">NML 120489</strain>
    </source>
</reference>
<dbReference type="InterPro" id="IPR031330">
    <property type="entry name" value="Gly_Hdrlase_35_cat"/>
</dbReference>
<keyword evidence="2 4" id="KW-0378">Hydrolase</keyword>
<organism evidence="7 8">
    <name type="scientific">Eisenbergiella tayi</name>
    <dbReference type="NCBI Taxonomy" id="1432052"/>
    <lineage>
        <taxon>Bacteria</taxon>
        <taxon>Bacillati</taxon>
        <taxon>Bacillota</taxon>
        <taxon>Clostridia</taxon>
        <taxon>Lachnospirales</taxon>
        <taxon>Lachnospiraceae</taxon>
        <taxon>Eisenbergiella</taxon>
    </lineage>
</organism>
<evidence type="ECO:0000259" key="6">
    <source>
        <dbReference type="Pfam" id="PF01301"/>
    </source>
</evidence>
<evidence type="ECO:0000256" key="2">
    <source>
        <dbReference type="ARBA" id="ARBA00022801"/>
    </source>
</evidence>
<comment type="caution">
    <text evidence="7">The sequence shown here is derived from an EMBL/GenBank/DDBJ whole genome shotgun (WGS) entry which is preliminary data.</text>
</comment>
<comment type="catalytic activity">
    <reaction evidence="4">
        <text>Hydrolysis of terminal non-reducing beta-D-galactose residues in beta-D-galactosides.</text>
        <dbReference type="EC" id="3.2.1.23"/>
    </reaction>
</comment>
<dbReference type="PATRIC" id="fig|1432052.3.peg.4474"/>
<dbReference type="GO" id="GO:0005975">
    <property type="term" value="P:carbohydrate metabolic process"/>
    <property type="evidence" value="ECO:0007669"/>
    <property type="project" value="InterPro"/>
</dbReference>
<keyword evidence="3 4" id="KW-0326">Glycosidase</keyword>
<feature type="domain" description="Glycoside hydrolase 35 catalytic" evidence="6">
    <location>
        <begin position="37"/>
        <end position="386"/>
    </location>
</feature>
<dbReference type="InterPro" id="IPR019801">
    <property type="entry name" value="Glyco_hydro_35_CS"/>
</dbReference>
<evidence type="ECO:0000256" key="3">
    <source>
        <dbReference type="ARBA" id="ARBA00023295"/>
    </source>
</evidence>
<dbReference type="Gene3D" id="3.20.20.80">
    <property type="entry name" value="Glycosidases"/>
    <property type="match status" value="1"/>
</dbReference>
<evidence type="ECO:0000313" key="7">
    <source>
        <dbReference type="EMBL" id="ODM09671.1"/>
    </source>
</evidence>
<dbReference type="GeneID" id="93302002"/>
<dbReference type="GO" id="GO:0004565">
    <property type="term" value="F:beta-galactosidase activity"/>
    <property type="evidence" value="ECO:0007669"/>
    <property type="project" value="UniProtKB-EC"/>
</dbReference>
<dbReference type="EC" id="3.2.1.23" evidence="4"/>
<name>A0A1E3AMG6_9FIRM</name>
<dbReference type="PANTHER" id="PTHR23421">
    <property type="entry name" value="BETA-GALACTOSIDASE RELATED"/>
    <property type="match status" value="1"/>
</dbReference>
<accession>A0A1E3AMG6</accession>